<accession>A0A813ZNW3</accession>
<keyword evidence="1" id="KW-0472">Membrane</keyword>
<evidence type="ECO:0000313" key="2">
    <source>
        <dbReference type="EMBL" id="CAF0901157.1"/>
    </source>
</evidence>
<dbReference type="AlphaFoldDB" id="A0A813ZNW3"/>
<dbReference type="EMBL" id="CAJNOQ010001528">
    <property type="protein sequence ID" value="CAF0901157.1"/>
    <property type="molecule type" value="Genomic_DNA"/>
</dbReference>
<evidence type="ECO:0000256" key="1">
    <source>
        <dbReference type="SAM" id="Phobius"/>
    </source>
</evidence>
<dbReference type="EMBL" id="CAJOBA010036127">
    <property type="protein sequence ID" value="CAF4017309.1"/>
    <property type="molecule type" value="Genomic_DNA"/>
</dbReference>
<dbReference type="Proteomes" id="UP000677228">
    <property type="component" value="Unassembled WGS sequence"/>
</dbReference>
<keyword evidence="6" id="KW-1185">Reference proteome</keyword>
<dbReference type="Proteomes" id="UP000682733">
    <property type="component" value="Unassembled WGS sequence"/>
</dbReference>
<name>A0A813ZNW3_9BILA</name>
<evidence type="ECO:0008006" key="7">
    <source>
        <dbReference type="Google" id="ProtNLM"/>
    </source>
</evidence>
<dbReference type="EMBL" id="CAJNOK010014594">
    <property type="protein sequence ID" value="CAF1208126.1"/>
    <property type="molecule type" value="Genomic_DNA"/>
</dbReference>
<organism evidence="2 6">
    <name type="scientific">Didymodactylos carnosus</name>
    <dbReference type="NCBI Taxonomy" id="1234261"/>
    <lineage>
        <taxon>Eukaryota</taxon>
        <taxon>Metazoa</taxon>
        <taxon>Spiralia</taxon>
        <taxon>Gnathifera</taxon>
        <taxon>Rotifera</taxon>
        <taxon>Eurotatoria</taxon>
        <taxon>Bdelloidea</taxon>
        <taxon>Philodinida</taxon>
        <taxon>Philodinidae</taxon>
        <taxon>Didymodactylos</taxon>
    </lineage>
</organism>
<keyword evidence="1" id="KW-0812">Transmembrane</keyword>
<feature type="transmembrane region" description="Helical" evidence="1">
    <location>
        <begin position="115"/>
        <end position="139"/>
    </location>
</feature>
<evidence type="ECO:0000313" key="6">
    <source>
        <dbReference type="Proteomes" id="UP000663829"/>
    </source>
</evidence>
<protein>
    <recommendedName>
        <fullName evidence="7">EGF-like domain-containing protein</fullName>
    </recommendedName>
</protein>
<dbReference type="OrthoDB" id="6130531at2759"/>
<dbReference type="EMBL" id="CAJOBC010001528">
    <property type="protein sequence ID" value="CAF3683636.1"/>
    <property type="molecule type" value="Genomic_DNA"/>
</dbReference>
<gene>
    <name evidence="2" type="ORF">GPM918_LOCUS8644</name>
    <name evidence="3" type="ORF">OVA965_LOCUS24314</name>
    <name evidence="4" type="ORF">SRO942_LOCUS8644</name>
    <name evidence="5" type="ORF">TMI583_LOCUS25034</name>
</gene>
<dbReference type="Proteomes" id="UP000681722">
    <property type="component" value="Unassembled WGS sequence"/>
</dbReference>
<evidence type="ECO:0000313" key="5">
    <source>
        <dbReference type="EMBL" id="CAF4017309.1"/>
    </source>
</evidence>
<reference evidence="2" key="1">
    <citation type="submission" date="2021-02" db="EMBL/GenBank/DDBJ databases">
        <authorList>
            <person name="Nowell W R."/>
        </authorList>
    </citation>
    <scope>NUCLEOTIDE SEQUENCE</scope>
</reference>
<dbReference type="Proteomes" id="UP000663829">
    <property type="component" value="Unassembled WGS sequence"/>
</dbReference>
<comment type="caution">
    <text evidence="2">The sequence shown here is derived from an EMBL/GenBank/DDBJ whole genome shotgun (WGS) entry which is preliminary data.</text>
</comment>
<evidence type="ECO:0000313" key="4">
    <source>
        <dbReference type="EMBL" id="CAF3683636.1"/>
    </source>
</evidence>
<sequence length="262" mass="30126">MNSRTEFNNNHRATYTNRTYVHYPVNICENLLYDIHEFTSSSASSYSNYNNNYDNPLTLLSNDKDVVKYDNLAVEQSLNTTDETNRLFTNKRTCSTESRSTQPNSSQIFFYFPRWLLILCACIISLLLLFLIGLGIFLLNKLMKPVIINATVNNHYQVTNNISNITSTPMLTIRTHRLVYNTPKTALHMLVSPSLYMLRATITRKEKQCGPNKWGINCEECKPCGKGYCHPKTGQCVCPSEMFGPYCDLWRLNDKPNRGDMN</sequence>
<proteinExistence type="predicted"/>
<keyword evidence="1" id="KW-1133">Transmembrane helix</keyword>
<evidence type="ECO:0000313" key="3">
    <source>
        <dbReference type="EMBL" id="CAF1208126.1"/>
    </source>
</evidence>